<evidence type="ECO:0000256" key="3">
    <source>
        <dbReference type="ARBA" id="ARBA00023082"/>
    </source>
</evidence>
<dbReference type="InterPro" id="IPR013324">
    <property type="entry name" value="RNA_pol_sigma_r3/r4-like"/>
</dbReference>
<dbReference type="Pfam" id="PF04542">
    <property type="entry name" value="Sigma70_r2"/>
    <property type="match status" value="1"/>
</dbReference>
<reference evidence="7 8" key="1">
    <citation type="submission" date="2024-05" db="EMBL/GenBank/DDBJ databases">
        <authorList>
            <person name="Duchaud E."/>
        </authorList>
    </citation>
    <scope>NUCLEOTIDE SEQUENCE [LARGE SCALE GENOMIC DNA]</scope>
    <source>
        <strain evidence="7">Ena-SAMPLE-TAB-13-05-2024-13:56:06:370-140302</strain>
    </source>
</reference>
<name>A0ABP1EXJ9_9FLAO</name>
<dbReference type="NCBIfam" id="TIGR02937">
    <property type="entry name" value="sigma70-ECF"/>
    <property type="match status" value="1"/>
</dbReference>
<dbReference type="PANTHER" id="PTHR43133">
    <property type="entry name" value="RNA POLYMERASE ECF-TYPE SIGMA FACTO"/>
    <property type="match status" value="1"/>
</dbReference>
<keyword evidence="2" id="KW-0805">Transcription regulation</keyword>
<dbReference type="InterPro" id="IPR036388">
    <property type="entry name" value="WH-like_DNA-bd_sf"/>
</dbReference>
<dbReference type="Gene3D" id="1.10.10.10">
    <property type="entry name" value="Winged helix-like DNA-binding domain superfamily/Winged helix DNA-binding domain"/>
    <property type="match status" value="1"/>
</dbReference>
<proteinExistence type="inferred from homology"/>
<organism evidence="7 8">
    <name type="scientific">Tenacibaculum platacis</name>
    <dbReference type="NCBI Taxonomy" id="3137852"/>
    <lineage>
        <taxon>Bacteria</taxon>
        <taxon>Pseudomonadati</taxon>
        <taxon>Bacteroidota</taxon>
        <taxon>Flavobacteriia</taxon>
        <taxon>Flavobacteriales</taxon>
        <taxon>Flavobacteriaceae</taxon>
        <taxon>Tenacibaculum</taxon>
    </lineage>
</organism>
<sequence length="174" mass="20485">MSDQKKSLCVERNFDSLFNSHYETARNYIYYKCGNLQQAEDIVQDAFVKMWKKCAEVIFEKAKSLLYTICNNAMRNEFDHQKVVLRHRNTAIKAEKNNESPDFLLEMEDFRAKLESAISNLSDKEREVFLLSRIDKKTYKEIADITNISVKAVERRMSNAFINLRKVLGDHLKF</sequence>
<keyword evidence="8" id="KW-1185">Reference proteome</keyword>
<dbReference type="EMBL" id="CAXIXY010000008">
    <property type="protein sequence ID" value="CAL2093938.1"/>
    <property type="molecule type" value="Genomic_DNA"/>
</dbReference>
<dbReference type="RefSeq" id="WP_348713733.1">
    <property type="nucleotide sequence ID" value="NZ_CAXIXY010000008.1"/>
</dbReference>
<feature type="domain" description="RNA polymerase sigma factor 70 region 4 type 2" evidence="6">
    <location>
        <begin position="112"/>
        <end position="160"/>
    </location>
</feature>
<dbReference type="Pfam" id="PF08281">
    <property type="entry name" value="Sigma70_r4_2"/>
    <property type="match status" value="1"/>
</dbReference>
<dbReference type="InterPro" id="IPR013249">
    <property type="entry name" value="RNA_pol_sigma70_r4_t2"/>
</dbReference>
<dbReference type="InterPro" id="IPR007627">
    <property type="entry name" value="RNA_pol_sigma70_r2"/>
</dbReference>
<evidence type="ECO:0000313" key="7">
    <source>
        <dbReference type="EMBL" id="CAL2093938.1"/>
    </source>
</evidence>
<comment type="similarity">
    <text evidence="1">Belongs to the sigma-70 factor family. ECF subfamily.</text>
</comment>
<keyword evidence="4" id="KW-0804">Transcription</keyword>
<evidence type="ECO:0000256" key="4">
    <source>
        <dbReference type="ARBA" id="ARBA00023163"/>
    </source>
</evidence>
<feature type="domain" description="RNA polymerase sigma-70 region 2" evidence="5">
    <location>
        <begin position="17"/>
        <end position="81"/>
    </location>
</feature>
<dbReference type="InterPro" id="IPR014284">
    <property type="entry name" value="RNA_pol_sigma-70_dom"/>
</dbReference>
<evidence type="ECO:0000259" key="5">
    <source>
        <dbReference type="Pfam" id="PF04542"/>
    </source>
</evidence>
<evidence type="ECO:0000256" key="1">
    <source>
        <dbReference type="ARBA" id="ARBA00010641"/>
    </source>
</evidence>
<evidence type="ECO:0000259" key="6">
    <source>
        <dbReference type="Pfam" id="PF08281"/>
    </source>
</evidence>
<dbReference type="InterPro" id="IPR039425">
    <property type="entry name" value="RNA_pol_sigma-70-like"/>
</dbReference>
<gene>
    <name evidence="7" type="ORF">T190607A01A_60046</name>
</gene>
<dbReference type="SUPFAM" id="SSF88946">
    <property type="entry name" value="Sigma2 domain of RNA polymerase sigma factors"/>
    <property type="match status" value="1"/>
</dbReference>
<evidence type="ECO:0000256" key="2">
    <source>
        <dbReference type="ARBA" id="ARBA00023015"/>
    </source>
</evidence>
<dbReference type="InterPro" id="IPR013325">
    <property type="entry name" value="RNA_pol_sigma_r2"/>
</dbReference>
<dbReference type="SUPFAM" id="SSF88659">
    <property type="entry name" value="Sigma3 and sigma4 domains of RNA polymerase sigma factors"/>
    <property type="match status" value="1"/>
</dbReference>
<comment type="caution">
    <text evidence="7">The sequence shown here is derived from an EMBL/GenBank/DDBJ whole genome shotgun (WGS) entry which is preliminary data.</text>
</comment>
<accession>A0ABP1EXJ9</accession>
<dbReference type="Gene3D" id="1.10.1740.10">
    <property type="match status" value="1"/>
</dbReference>
<protein>
    <submittedName>
        <fullName evidence="7">RNA polymerase sigma-70 factor, ECF subfamily</fullName>
    </submittedName>
</protein>
<dbReference type="Proteomes" id="UP001497416">
    <property type="component" value="Unassembled WGS sequence"/>
</dbReference>
<evidence type="ECO:0000313" key="8">
    <source>
        <dbReference type="Proteomes" id="UP001497416"/>
    </source>
</evidence>
<dbReference type="PANTHER" id="PTHR43133:SF46">
    <property type="entry name" value="RNA POLYMERASE SIGMA-70 FACTOR ECF SUBFAMILY"/>
    <property type="match status" value="1"/>
</dbReference>
<keyword evidence="3" id="KW-0731">Sigma factor</keyword>
<dbReference type="CDD" id="cd06171">
    <property type="entry name" value="Sigma70_r4"/>
    <property type="match status" value="1"/>
</dbReference>